<reference evidence="4" key="1">
    <citation type="submission" date="2021-01" db="EMBL/GenBank/DDBJ databases">
        <title>Adiantum capillus-veneris genome.</title>
        <authorList>
            <person name="Fang Y."/>
            <person name="Liao Q."/>
        </authorList>
    </citation>
    <scope>NUCLEOTIDE SEQUENCE</scope>
    <source>
        <strain evidence="4">H3</strain>
        <tissue evidence="4">Leaf</tissue>
    </source>
</reference>
<dbReference type="AlphaFoldDB" id="A0A9D4Z5H7"/>
<dbReference type="Pfam" id="PF01868">
    <property type="entry name" value="RNase_P-MRP_p29"/>
    <property type="match status" value="1"/>
</dbReference>
<dbReference type="GO" id="GO:0005634">
    <property type="term" value="C:nucleus"/>
    <property type="evidence" value="ECO:0007669"/>
    <property type="project" value="UniProtKB-SubCell"/>
</dbReference>
<gene>
    <name evidence="4" type="ORF">GOP47_0024926</name>
</gene>
<dbReference type="EMBL" id="JABFUD020000024">
    <property type="protein sequence ID" value="KAI5060506.1"/>
    <property type="molecule type" value="Genomic_DNA"/>
</dbReference>
<comment type="similarity">
    <text evidence="2">Belongs to the eukaryotic/archaeal RNase P protein component 1 family.</text>
</comment>
<dbReference type="SMART" id="SM00538">
    <property type="entry name" value="POP4"/>
    <property type="match status" value="1"/>
</dbReference>
<dbReference type="GO" id="GO:0006364">
    <property type="term" value="P:rRNA processing"/>
    <property type="evidence" value="ECO:0007669"/>
    <property type="project" value="TreeGrafter"/>
</dbReference>
<keyword evidence="5" id="KW-1185">Reference proteome</keyword>
<sequence>MADGSLSDKKRSRLQALESRLSSSSSPLKKSTNTPLPRLNSSLKPPATSTVTPPTAAAATGDFQGPAYAKLSKLIIDGPIASCLQLTTEDNGRLVIDSILRELVQDSGKVVRDLDGVLDSRVQDRVLLLDNPAGHGKAVERARRRAIQSLANRSSKHLSRHQQKLIGSYNLPLEYQKFSLFQPMHELWRAYAKEALHNSSGKMIEPSVLQLDLHGAYLAVVQAKIDNQVGVEGIMIRETANTLALITKNDTLKVIPKTSSVFVFRLDNMCVTVYGDRMSSGKGAAFGKS</sequence>
<evidence type="ECO:0000256" key="2">
    <source>
        <dbReference type="ARBA" id="ARBA00006181"/>
    </source>
</evidence>
<protein>
    <submittedName>
        <fullName evidence="4">Uncharacterized protein</fullName>
    </submittedName>
</protein>
<dbReference type="InterPro" id="IPR016848">
    <property type="entry name" value="RNase_P/MRP_Rpp29-subunit"/>
</dbReference>
<dbReference type="GO" id="GO:0000172">
    <property type="term" value="C:ribonuclease MRP complex"/>
    <property type="evidence" value="ECO:0007669"/>
    <property type="project" value="InterPro"/>
</dbReference>
<feature type="compositionally biased region" description="Polar residues" evidence="3">
    <location>
        <begin position="27"/>
        <end position="43"/>
    </location>
</feature>
<comment type="subcellular location">
    <subcellularLocation>
        <location evidence="1">Nucleus</location>
    </subcellularLocation>
</comment>
<dbReference type="PANTHER" id="PTHR13348">
    <property type="entry name" value="RIBONUCLEASE P SUBUNIT P29"/>
    <property type="match status" value="1"/>
</dbReference>
<dbReference type="GO" id="GO:0030677">
    <property type="term" value="C:ribonuclease P complex"/>
    <property type="evidence" value="ECO:0007669"/>
    <property type="project" value="InterPro"/>
</dbReference>
<evidence type="ECO:0000256" key="1">
    <source>
        <dbReference type="ARBA" id="ARBA00004123"/>
    </source>
</evidence>
<accession>A0A9D4Z5H7</accession>
<dbReference type="InterPro" id="IPR002730">
    <property type="entry name" value="Rpp29/RNP1"/>
</dbReference>
<dbReference type="OrthoDB" id="124041at2759"/>
<evidence type="ECO:0000256" key="3">
    <source>
        <dbReference type="SAM" id="MobiDB-lite"/>
    </source>
</evidence>
<comment type="caution">
    <text evidence="4">The sequence shown here is derived from an EMBL/GenBank/DDBJ whole genome shotgun (WGS) entry which is preliminary data.</text>
</comment>
<dbReference type="InterPro" id="IPR036980">
    <property type="entry name" value="RNase_P/MRP_Rpp29_sf"/>
</dbReference>
<dbReference type="SUPFAM" id="SSF101744">
    <property type="entry name" value="Rof/RNase P subunit-like"/>
    <property type="match status" value="1"/>
</dbReference>
<feature type="compositionally biased region" description="Low complexity" evidence="3">
    <location>
        <begin position="14"/>
        <end position="26"/>
    </location>
</feature>
<dbReference type="GO" id="GO:0033204">
    <property type="term" value="F:ribonuclease P RNA binding"/>
    <property type="evidence" value="ECO:0007669"/>
    <property type="project" value="InterPro"/>
</dbReference>
<dbReference type="Gene3D" id="2.30.30.210">
    <property type="entry name" value="Ribonuclease P/MRP, subunit p29"/>
    <property type="match status" value="1"/>
</dbReference>
<feature type="region of interest" description="Disordered" evidence="3">
    <location>
        <begin position="1"/>
        <end position="61"/>
    </location>
</feature>
<dbReference type="Proteomes" id="UP000886520">
    <property type="component" value="Chromosome 24"/>
</dbReference>
<name>A0A9D4Z5H7_ADICA</name>
<dbReference type="PANTHER" id="PTHR13348:SF0">
    <property type="entry name" value="RIBONUCLEASE P PROTEIN SUBUNIT P29"/>
    <property type="match status" value="1"/>
</dbReference>
<proteinExistence type="inferred from homology"/>
<evidence type="ECO:0000313" key="5">
    <source>
        <dbReference type="Proteomes" id="UP000886520"/>
    </source>
</evidence>
<dbReference type="InterPro" id="IPR023534">
    <property type="entry name" value="Rof/RNase_P-like"/>
</dbReference>
<feature type="compositionally biased region" description="Low complexity" evidence="3">
    <location>
        <begin position="45"/>
        <end position="60"/>
    </location>
</feature>
<organism evidence="4 5">
    <name type="scientific">Adiantum capillus-veneris</name>
    <name type="common">Maidenhair fern</name>
    <dbReference type="NCBI Taxonomy" id="13818"/>
    <lineage>
        <taxon>Eukaryota</taxon>
        <taxon>Viridiplantae</taxon>
        <taxon>Streptophyta</taxon>
        <taxon>Embryophyta</taxon>
        <taxon>Tracheophyta</taxon>
        <taxon>Polypodiopsida</taxon>
        <taxon>Polypodiidae</taxon>
        <taxon>Polypodiales</taxon>
        <taxon>Pteridineae</taxon>
        <taxon>Pteridaceae</taxon>
        <taxon>Vittarioideae</taxon>
        <taxon>Adiantum</taxon>
    </lineage>
</organism>
<evidence type="ECO:0000313" key="4">
    <source>
        <dbReference type="EMBL" id="KAI5060506.1"/>
    </source>
</evidence>
<dbReference type="GO" id="GO:0001682">
    <property type="term" value="P:tRNA 5'-leader removal"/>
    <property type="evidence" value="ECO:0007669"/>
    <property type="project" value="InterPro"/>
</dbReference>